<dbReference type="Proteomes" id="UP000695562">
    <property type="component" value="Unassembled WGS sequence"/>
</dbReference>
<evidence type="ECO:0000313" key="4">
    <source>
        <dbReference type="Proteomes" id="UP000695562"/>
    </source>
</evidence>
<dbReference type="OrthoDB" id="1902587at2759"/>
<dbReference type="Gene3D" id="2.60.120.340">
    <property type="entry name" value="Nucleoplasmin core domain"/>
    <property type="match status" value="1"/>
</dbReference>
<reference evidence="3" key="1">
    <citation type="submission" date="2020-01" db="EMBL/GenBank/DDBJ databases">
        <title>Development of genomics and gene disruption for Polysphondylium violaceum indicates a role for the polyketide synthase stlB in stalk morphogenesis.</title>
        <authorList>
            <person name="Narita B."/>
            <person name="Kawabe Y."/>
            <person name="Kin K."/>
            <person name="Saito T."/>
            <person name="Gibbs R."/>
            <person name="Kuspa A."/>
            <person name="Muzny D."/>
            <person name="Queller D."/>
            <person name="Richards S."/>
            <person name="Strassman J."/>
            <person name="Sucgang R."/>
            <person name="Worley K."/>
            <person name="Schaap P."/>
        </authorList>
    </citation>
    <scope>NUCLEOTIDE SEQUENCE</scope>
    <source>
        <strain evidence="3">QSvi11</strain>
    </source>
</reference>
<protein>
    <recommendedName>
        <fullName evidence="2">Nucleoplasmin-like domain-containing protein</fullName>
    </recommendedName>
</protein>
<dbReference type="InterPro" id="IPR041232">
    <property type="entry name" value="NPL"/>
</dbReference>
<feature type="compositionally biased region" description="Acidic residues" evidence="1">
    <location>
        <begin position="155"/>
        <end position="170"/>
    </location>
</feature>
<feature type="compositionally biased region" description="Acidic residues" evidence="1">
    <location>
        <begin position="52"/>
        <end position="73"/>
    </location>
</feature>
<sequence length="268" mass="30072">MMDFLGIEISKEEPIFLDLDEGQIFNLTHAVIHPDSKGTKKCYVVAVVQDGSDSDDEEDFDDEEEQEEEEDQDKEVSVREIPICILEPGKTEQVHLNLLFSSFSLVSFVIKGAEGCIDRISLNGNLETQEEMSDDEDFDGCEDPHCSEDHSQGMFDDDEEDEDEDEEDMIIPELVPIKKAAKGKITEIKEPKVVPQKPDTAAANNKKQQPQKKEKAPVSEKVPEAAPQPKKQQKAQPVAQSPKQKEQPKNNKREASAAPQQPKKKSKN</sequence>
<evidence type="ECO:0000313" key="3">
    <source>
        <dbReference type="EMBL" id="KAF2074821.1"/>
    </source>
</evidence>
<feature type="domain" description="Nucleoplasmin-like" evidence="2">
    <location>
        <begin position="4"/>
        <end position="125"/>
    </location>
</feature>
<gene>
    <name evidence="3" type="ORF">CYY_003885</name>
</gene>
<dbReference type="EMBL" id="AJWJ01000128">
    <property type="protein sequence ID" value="KAF2074821.1"/>
    <property type="molecule type" value="Genomic_DNA"/>
</dbReference>
<feature type="compositionally biased region" description="Acidic residues" evidence="1">
    <location>
        <begin position="129"/>
        <end position="141"/>
    </location>
</feature>
<feature type="compositionally biased region" description="Low complexity" evidence="1">
    <location>
        <begin position="224"/>
        <end position="242"/>
    </location>
</feature>
<evidence type="ECO:0000256" key="1">
    <source>
        <dbReference type="SAM" id="MobiDB-lite"/>
    </source>
</evidence>
<feature type="region of interest" description="Disordered" evidence="1">
    <location>
        <begin position="50"/>
        <end position="76"/>
    </location>
</feature>
<keyword evidence="4" id="KW-1185">Reference proteome</keyword>
<accession>A0A8J4UTI6</accession>
<dbReference type="Pfam" id="PF17800">
    <property type="entry name" value="NPL"/>
    <property type="match status" value="1"/>
</dbReference>
<proteinExistence type="predicted"/>
<feature type="region of interest" description="Disordered" evidence="1">
    <location>
        <begin position="129"/>
        <end position="268"/>
    </location>
</feature>
<organism evidence="3 4">
    <name type="scientific">Polysphondylium violaceum</name>
    <dbReference type="NCBI Taxonomy" id="133409"/>
    <lineage>
        <taxon>Eukaryota</taxon>
        <taxon>Amoebozoa</taxon>
        <taxon>Evosea</taxon>
        <taxon>Eumycetozoa</taxon>
        <taxon>Dictyostelia</taxon>
        <taxon>Dictyosteliales</taxon>
        <taxon>Dictyosteliaceae</taxon>
        <taxon>Polysphondylium</taxon>
    </lineage>
</organism>
<name>A0A8J4UTI6_9MYCE</name>
<comment type="caution">
    <text evidence="3">The sequence shown here is derived from an EMBL/GenBank/DDBJ whole genome shotgun (WGS) entry which is preliminary data.</text>
</comment>
<feature type="compositionally biased region" description="Basic and acidic residues" evidence="1">
    <location>
        <begin position="142"/>
        <end position="151"/>
    </location>
</feature>
<feature type="compositionally biased region" description="Basic and acidic residues" evidence="1">
    <location>
        <begin position="243"/>
        <end position="255"/>
    </location>
</feature>
<feature type="compositionally biased region" description="Basic and acidic residues" evidence="1">
    <location>
        <begin position="211"/>
        <end position="223"/>
    </location>
</feature>
<dbReference type="AlphaFoldDB" id="A0A8J4UTI6"/>
<evidence type="ECO:0000259" key="2">
    <source>
        <dbReference type="Pfam" id="PF17800"/>
    </source>
</evidence>